<organism evidence="1 2">
    <name type="scientific">Sphingobacterium siyangense</name>
    <dbReference type="NCBI Taxonomy" id="459529"/>
    <lineage>
        <taxon>Bacteria</taxon>
        <taxon>Pseudomonadati</taxon>
        <taxon>Bacteroidota</taxon>
        <taxon>Sphingobacteriia</taxon>
        <taxon>Sphingobacteriales</taxon>
        <taxon>Sphingobacteriaceae</taxon>
        <taxon>Sphingobacterium</taxon>
    </lineage>
</organism>
<dbReference type="InterPro" id="IPR008969">
    <property type="entry name" value="CarboxyPept-like_regulatory"/>
</dbReference>
<dbReference type="SUPFAM" id="SSF49464">
    <property type="entry name" value="Carboxypeptidase regulatory domain-like"/>
    <property type="match status" value="1"/>
</dbReference>
<accession>A0A562MQJ1</accession>
<sequence>MILFFIKRVELYLLILMLCSFHLGRAQQKLAATIQIPAFPETTVGEVFRLLKEQQDVLFSFNGNILQTDSVIHTKAFKGNLYDYLDRILGKEYSFKELGRHIIIQYTPQRMSVEFEVKTPHKNKVVIAGYIKNIRTNNPISNASIFDRSALLSTLTDRNGYFELDVKKKSNLIAVNVSKEAFRDTSVMVIFPIEAQIGDKKKREYGYFEGYEEDHGLYRSFWGRVFLSPAQKIQSMNLGGMFLYSPYQISMTPGLSTHGFIQSQIVNKFSINIIGGSTAGVKGIELGGVFNINQYDMQGLQMGGVFNAVGGSVRGVQLAGVGNRVFGEMKGLQVAGVFNGVGENVSGVQIAGVGNHVSGEVKGLQIAGVFNKADTVRGVQIAGVVNLANEAPGTTQLASILNNSESTVGSQLAGIANKAKKVSGVQVAGIVNIADSSDYPIGLLNFIKNGEQSLSVAVNEDSYLGLQFRSGGRVLYSILSINRALDGNRPDKYAFEAGLGAVLINRTKFSLRTEIATRNYLTEKFKSLDNHQSSLRVIPAFKLSERMSIFVAPSLNYAERDENSIYGGSTLWKAWRRDRTRNTFYGGGMAGLMLKL</sequence>
<evidence type="ECO:0008006" key="3">
    <source>
        <dbReference type="Google" id="ProtNLM"/>
    </source>
</evidence>
<dbReference type="RefSeq" id="WP_145327596.1">
    <property type="nucleotide sequence ID" value="NZ_DAIRPU010000011.1"/>
</dbReference>
<reference evidence="1 2" key="1">
    <citation type="journal article" date="2015" name="Stand. Genomic Sci.">
        <title>Genomic Encyclopedia of Bacterial and Archaeal Type Strains, Phase III: the genomes of soil and plant-associated and newly described type strains.</title>
        <authorList>
            <person name="Whitman W.B."/>
            <person name="Woyke T."/>
            <person name="Klenk H.P."/>
            <person name="Zhou Y."/>
            <person name="Lilburn T.G."/>
            <person name="Beck B.J."/>
            <person name="De Vos P."/>
            <person name="Vandamme P."/>
            <person name="Eisen J.A."/>
            <person name="Garrity G."/>
            <person name="Hugenholtz P."/>
            <person name="Kyrpides N.C."/>
        </authorList>
    </citation>
    <scope>NUCLEOTIDE SEQUENCE [LARGE SCALE GENOMIC DNA]</scope>
    <source>
        <strain evidence="1 2">CGMCC 1.6855</strain>
    </source>
</reference>
<proteinExistence type="predicted"/>
<dbReference type="AlphaFoldDB" id="A0A562MQJ1"/>
<gene>
    <name evidence="1" type="ORF">IQ31_01550</name>
</gene>
<evidence type="ECO:0000313" key="2">
    <source>
        <dbReference type="Proteomes" id="UP000315908"/>
    </source>
</evidence>
<protein>
    <recommendedName>
        <fullName evidence="3">Carboxypeptidase-like protein</fullName>
    </recommendedName>
</protein>
<evidence type="ECO:0000313" key="1">
    <source>
        <dbReference type="EMBL" id="TWI22146.1"/>
    </source>
</evidence>
<dbReference type="EMBL" id="VLKR01000006">
    <property type="protein sequence ID" value="TWI22146.1"/>
    <property type="molecule type" value="Genomic_DNA"/>
</dbReference>
<comment type="caution">
    <text evidence="1">The sequence shown here is derived from an EMBL/GenBank/DDBJ whole genome shotgun (WGS) entry which is preliminary data.</text>
</comment>
<dbReference type="Proteomes" id="UP000315908">
    <property type="component" value="Unassembled WGS sequence"/>
</dbReference>
<dbReference type="OrthoDB" id="5505971at2"/>
<name>A0A562MQJ1_9SPHI</name>